<keyword evidence="1" id="KW-0472">Membrane</keyword>
<dbReference type="AlphaFoldDB" id="A0A0V1MRE9"/>
<proteinExistence type="predicted"/>
<protein>
    <submittedName>
        <fullName evidence="3">Uncharacterized protein</fullName>
    </submittedName>
</protein>
<dbReference type="Proteomes" id="UP000054843">
    <property type="component" value="Unassembled WGS sequence"/>
</dbReference>
<keyword evidence="2" id="KW-0732">Signal</keyword>
<keyword evidence="4" id="KW-1185">Reference proteome</keyword>
<evidence type="ECO:0000256" key="2">
    <source>
        <dbReference type="SAM" id="SignalP"/>
    </source>
</evidence>
<keyword evidence="1" id="KW-1133">Transmembrane helix</keyword>
<evidence type="ECO:0000313" key="3">
    <source>
        <dbReference type="EMBL" id="KRZ74388.1"/>
    </source>
</evidence>
<sequence length="141" mass="16041">MSSNVIVVVLFKLASLSASFSTKVKHKREYLLPGIGISIPNVEFSLFSYGQLADAERRRTKRARIAVNKIAYLLYTRIIAWSTMLSVVCVMLYRKYLLQHPTACSITYQHYHNNVIICEKASSGTSSDYEVLDRVYPIDNV</sequence>
<organism evidence="3 4">
    <name type="scientific">Trichinella papuae</name>
    <dbReference type="NCBI Taxonomy" id="268474"/>
    <lineage>
        <taxon>Eukaryota</taxon>
        <taxon>Metazoa</taxon>
        <taxon>Ecdysozoa</taxon>
        <taxon>Nematoda</taxon>
        <taxon>Enoplea</taxon>
        <taxon>Dorylaimia</taxon>
        <taxon>Trichinellida</taxon>
        <taxon>Trichinellidae</taxon>
        <taxon>Trichinella</taxon>
    </lineage>
</organism>
<keyword evidence="1" id="KW-0812">Transmembrane</keyword>
<comment type="caution">
    <text evidence="3">The sequence shown here is derived from an EMBL/GenBank/DDBJ whole genome shotgun (WGS) entry which is preliminary data.</text>
</comment>
<gene>
    <name evidence="3" type="ORF">T10_8749</name>
</gene>
<feature type="chain" id="PRO_5006882814" evidence="2">
    <location>
        <begin position="20"/>
        <end position="141"/>
    </location>
</feature>
<evidence type="ECO:0000313" key="4">
    <source>
        <dbReference type="Proteomes" id="UP000054843"/>
    </source>
</evidence>
<feature type="transmembrane region" description="Helical" evidence="1">
    <location>
        <begin position="31"/>
        <end position="49"/>
    </location>
</feature>
<reference evidence="3 4" key="1">
    <citation type="submission" date="2015-01" db="EMBL/GenBank/DDBJ databases">
        <title>Evolution of Trichinella species and genotypes.</title>
        <authorList>
            <person name="Korhonen P.K."/>
            <person name="Edoardo P."/>
            <person name="Giuseppe L.R."/>
            <person name="Gasser R.B."/>
        </authorList>
    </citation>
    <scope>NUCLEOTIDE SEQUENCE [LARGE SCALE GENOMIC DNA]</scope>
    <source>
        <strain evidence="3">ISS1980</strain>
    </source>
</reference>
<name>A0A0V1MRE9_9BILA</name>
<accession>A0A0V1MRE9</accession>
<feature type="transmembrane region" description="Helical" evidence="1">
    <location>
        <begin position="70"/>
        <end position="93"/>
    </location>
</feature>
<dbReference type="EMBL" id="JYDO01000051">
    <property type="protein sequence ID" value="KRZ74388.1"/>
    <property type="molecule type" value="Genomic_DNA"/>
</dbReference>
<evidence type="ECO:0000256" key="1">
    <source>
        <dbReference type="SAM" id="Phobius"/>
    </source>
</evidence>
<feature type="signal peptide" evidence="2">
    <location>
        <begin position="1"/>
        <end position="19"/>
    </location>
</feature>